<dbReference type="InterPro" id="IPR041657">
    <property type="entry name" value="HTH_17"/>
</dbReference>
<feature type="domain" description="Helix-turn-helix" evidence="1">
    <location>
        <begin position="6"/>
        <end position="51"/>
    </location>
</feature>
<dbReference type="InterPro" id="IPR038148">
    <property type="entry name" value="Tn1545/Tn916_Xis"/>
</dbReference>
<proteinExistence type="predicted"/>
<reference evidence="2" key="1">
    <citation type="submission" date="2016-08" db="EMBL/GenBank/DDBJ databases">
        <authorList>
            <person name="Seilhamer J.J."/>
        </authorList>
    </citation>
    <scope>NUCLEOTIDE SEQUENCE</scope>
    <source>
        <strain evidence="2">86</strain>
    </source>
</reference>
<evidence type="ECO:0000259" key="1">
    <source>
        <dbReference type="Pfam" id="PF12728"/>
    </source>
</evidence>
<gene>
    <name evidence="2" type="ORF">KL86SPO_50350</name>
</gene>
<dbReference type="InterPro" id="IPR010093">
    <property type="entry name" value="SinI_DNA-bd"/>
</dbReference>
<dbReference type="RefSeq" id="WP_288185231.1">
    <property type="nucleotide sequence ID" value="NZ_LT608335.1"/>
</dbReference>
<organism evidence="2">
    <name type="scientific">uncultured Sporomusa sp</name>
    <dbReference type="NCBI Taxonomy" id="307249"/>
    <lineage>
        <taxon>Bacteria</taxon>
        <taxon>Bacillati</taxon>
        <taxon>Bacillota</taxon>
        <taxon>Negativicutes</taxon>
        <taxon>Selenomonadales</taxon>
        <taxon>Sporomusaceae</taxon>
        <taxon>Sporomusa</taxon>
        <taxon>environmental samples</taxon>
    </lineage>
</organism>
<dbReference type="Gene3D" id="3.90.105.50">
    <property type="match status" value="1"/>
</dbReference>
<name>A0A212LYV0_9FIRM</name>
<dbReference type="Pfam" id="PF12728">
    <property type="entry name" value="HTH_17"/>
    <property type="match status" value="1"/>
</dbReference>
<evidence type="ECO:0000313" key="2">
    <source>
        <dbReference type="EMBL" id="SCM82579.1"/>
    </source>
</evidence>
<protein>
    <submittedName>
        <fullName evidence="2">Excisionase family DNA binding domain-containing protein</fullName>
    </submittedName>
</protein>
<dbReference type="AlphaFoldDB" id="A0A212LYV0"/>
<dbReference type="GO" id="GO:0003677">
    <property type="term" value="F:DNA binding"/>
    <property type="evidence" value="ECO:0007669"/>
    <property type="project" value="InterPro"/>
</dbReference>
<dbReference type="EMBL" id="FMJE01000005">
    <property type="protein sequence ID" value="SCM82579.1"/>
    <property type="molecule type" value="Genomic_DNA"/>
</dbReference>
<dbReference type="NCBIfam" id="TIGR01764">
    <property type="entry name" value="excise"/>
    <property type="match status" value="1"/>
</dbReference>
<sequence>MERMTMTVVEMASCLGIGRNVAYDLVKEGRVPALKIGRQIRIPKKAFEKWLLDEITKTQPVSSF</sequence>
<accession>A0A212LYV0</accession>